<accession>A0A1R3L1S6</accession>
<evidence type="ECO:0000313" key="1">
    <source>
        <dbReference type="EMBL" id="OMP13303.1"/>
    </source>
</evidence>
<dbReference type="Proteomes" id="UP000187203">
    <property type="component" value="Unassembled WGS sequence"/>
</dbReference>
<dbReference type="EMBL" id="AWUE01004608">
    <property type="protein sequence ID" value="OMP13303.1"/>
    <property type="molecule type" value="Genomic_DNA"/>
</dbReference>
<proteinExistence type="predicted"/>
<gene>
    <name evidence="1" type="ORF">COLO4_01911</name>
</gene>
<name>A0A1R3L1S6_9ROSI</name>
<evidence type="ECO:0000313" key="2">
    <source>
        <dbReference type="Proteomes" id="UP000187203"/>
    </source>
</evidence>
<protein>
    <submittedName>
        <fullName evidence="1">Pantothenate transporter liz1</fullName>
    </submittedName>
</protein>
<organism evidence="1 2">
    <name type="scientific">Corchorus olitorius</name>
    <dbReference type="NCBI Taxonomy" id="93759"/>
    <lineage>
        <taxon>Eukaryota</taxon>
        <taxon>Viridiplantae</taxon>
        <taxon>Streptophyta</taxon>
        <taxon>Embryophyta</taxon>
        <taxon>Tracheophyta</taxon>
        <taxon>Spermatophyta</taxon>
        <taxon>Magnoliopsida</taxon>
        <taxon>eudicotyledons</taxon>
        <taxon>Gunneridae</taxon>
        <taxon>Pentapetalae</taxon>
        <taxon>rosids</taxon>
        <taxon>malvids</taxon>
        <taxon>Malvales</taxon>
        <taxon>Malvaceae</taxon>
        <taxon>Grewioideae</taxon>
        <taxon>Apeibeae</taxon>
        <taxon>Corchorus</taxon>
    </lineage>
</organism>
<sequence length="142" mass="15775">MYGACSGDMVKADSPSLTSRLSGSLGMNAGINSSSASYANESYFIFTRRCRLELLTSSPIREFMAFRPLRYRYPSLRVRVRVSYLFSSTGVQLRFPVEQIEPEEKDSEPTSFSEAASASISSPVFRESGEKALALPSHYLAY</sequence>
<dbReference type="AlphaFoldDB" id="A0A1R3L1S6"/>
<comment type="caution">
    <text evidence="1">The sequence shown here is derived from an EMBL/GenBank/DDBJ whole genome shotgun (WGS) entry which is preliminary data.</text>
</comment>
<feature type="non-terminal residue" evidence="1">
    <location>
        <position position="142"/>
    </location>
</feature>
<keyword evidence="2" id="KW-1185">Reference proteome</keyword>
<reference evidence="2" key="1">
    <citation type="submission" date="2013-09" db="EMBL/GenBank/DDBJ databases">
        <title>Corchorus olitorius genome sequencing.</title>
        <authorList>
            <person name="Alam M."/>
            <person name="Haque M.S."/>
            <person name="Islam M.S."/>
            <person name="Emdad E.M."/>
            <person name="Islam M.M."/>
            <person name="Ahmed B."/>
            <person name="Halim A."/>
            <person name="Hossen Q.M.M."/>
            <person name="Hossain M.Z."/>
            <person name="Ahmed R."/>
            <person name="Khan M.M."/>
            <person name="Islam R."/>
            <person name="Rashid M.M."/>
            <person name="Khan S.A."/>
            <person name="Rahman M.S."/>
            <person name="Alam M."/>
            <person name="Yahiya A.S."/>
            <person name="Khan M.S."/>
            <person name="Azam M.S."/>
            <person name="Haque T."/>
            <person name="Lashkar M.Z.H."/>
            <person name="Akhand A.I."/>
            <person name="Morshed G."/>
            <person name="Roy S."/>
            <person name="Uddin K.S."/>
            <person name="Rabeya T."/>
            <person name="Hossain A.S."/>
            <person name="Chowdhury A."/>
            <person name="Snigdha A.R."/>
            <person name="Mortoza M.S."/>
            <person name="Matin S.A."/>
            <person name="Hoque S.M.E."/>
            <person name="Islam M.K."/>
            <person name="Roy D.K."/>
            <person name="Haider R."/>
            <person name="Moosa M.M."/>
            <person name="Elias S.M."/>
            <person name="Hasan A.M."/>
            <person name="Jahan S."/>
            <person name="Shafiuddin M."/>
            <person name="Mahmood N."/>
            <person name="Shommy N.S."/>
        </authorList>
    </citation>
    <scope>NUCLEOTIDE SEQUENCE [LARGE SCALE GENOMIC DNA]</scope>
    <source>
        <strain evidence="2">cv. O-4</strain>
    </source>
</reference>